<dbReference type="AlphaFoldDB" id="A0AAV5WE54"/>
<dbReference type="Proteomes" id="UP001432322">
    <property type="component" value="Unassembled WGS sequence"/>
</dbReference>
<feature type="compositionally biased region" description="Acidic residues" evidence="3">
    <location>
        <begin position="113"/>
        <end position="125"/>
    </location>
</feature>
<evidence type="ECO:0000313" key="6">
    <source>
        <dbReference type="Proteomes" id="UP001432322"/>
    </source>
</evidence>
<organism evidence="5 6">
    <name type="scientific">Pristionchus fissidentatus</name>
    <dbReference type="NCBI Taxonomy" id="1538716"/>
    <lineage>
        <taxon>Eukaryota</taxon>
        <taxon>Metazoa</taxon>
        <taxon>Ecdysozoa</taxon>
        <taxon>Nematoda</taxon>
        <taxon>Chromadorea</taxon>
        <taxon>Rhabditida</taxon>
        <taxon>Rhabditina</taxon>
        <taxon>Diplogasteromorpha</taxon>
        <taxon>Diplogasteroidea</taxon>
        <taxon>Neodiplogasteridae</taxon>
        <taxon>Pristionchus</taxon>
    </lineage>
</organism>
<feature type="compositionally biased region" description="Acidic residues" evidence="3">
    <location>
        <begin position="786"/>
        <end position="814"/>
    </location>
</feature>
<dbReference type="PROSITE" id="PS50014">
    <property type="entry name" value="BROMODOMAIN_2"/>
    <property type="match status" value="1"/>
</dbReference>
<dbReference type="InterPro" id="IPR057451">
    <property type="entry name" value="BRWD/PHIP_AD"/>
</dbReference>
<feature type="compositionally biased region" description="Basic residues" evidence="3">
    <location>
        <begin position="860"/>
        <end position="869"/>
    </location>
</feature>
<feature type="compositionally biased region" description="Polar residues" evidence="3">
    <location>
        <begin position="892"/>
        <end position="903"/>
    </location>
</feature>
<feature type="compositionally biased region" description="Basic residues" evidence="3">
    <location>
        <begin position="923"/>
        <end position="932"/>
    </location>
</feature>
<name>A0AAV5WE54_9BILA</name>
<evidence type="ECO:0000256" key="1">
    <source>
        <dbReference type="ARBA" id="ARBA00023117"/>
    </source>
</evidence>
<feature type="compositionally biased region" description="Basic and acidic residues" evidence="3">
    <location>
        <begin position="1"/>
        <end position="10"/>
    </location>
</feature>
<feature type="region of interest" description="Disordered" evidence="3">
    <location>
        <begin position="709"/>
        <end position="932"/>
    </location>
</feature>
<evidence type="ECO:0000256" key="2">
    <source>
        <dbReference type="PROSITE-ProRule" id="PRU00035"/>
    </source>
</evidence>
<dbReference type="PANTHER" id="PTHR16266:SF17">
    <property type="entry name" value="BRWD3"/>
    <property type="match status" value="1"/>
</dbReference>
<dbReference type="EMBL" id="BTSY01000005">
    <property type="protein sequence ID" value="GMT28915.1"/>
    <property type="molecule type" value="Genomic_DNA"/>
</dbReference>
<feature type="compositionally biased region" description="Acidic residues" evidence="3">
    <location>
        <begin position="33"/>
        <end position="42"/>
    </location>
</feature>
<reference evidence="5" key="1">
    <citation type="submission" date="2023-10" db="EMBL/GenBank/DDBJ databases">
        <title>Genome assembly of Pristionchus species.</title>
        <authorList>
            <person name="Yoshida K."/>
            <person name="Sommer R.J."/>
        </authorList>
    </citation>
    <scope>NUCLEOTIDE SEQUENCE</scope>
    <source>
        <strain evidence="5">RS5133</strain>
    </source>
</reference>
<evidence type="ECO:0000256" key="3">
    <source>
        <dbReference type="SAM" id="MobiDB-lite"/>
    </source>
</evidence>
<dbReference type="InterPro" id="IPR052060">
    <property type="entry name" value="Bromo_WD_repeat"/>
</dbReference>
<proteinExistence type="predicted"/>
<evidence type="ECO:0000313" key="5">
    <source>
        <dbReference type="EMBL" id="GMT28915.1"/>
    </source>
</evidence>
<feature type="non-terminal residue" evidence="5">
    <location>
        <position position="1"/>
    </location>
</feature>
<sequence>ERERERERESLALSSQGTLSRPRRREREREVEMEIEGEEEDESSQHSRGERRRRRRQQPDDDFGNDLSIDMYDLPSTSTGGRRRERRERREGTSERVERPSGRNRKQRRSAERDDDEEMEEEEANGGESVVREERSTVRRQPTTPKDMWKFSFPDWMTEVARKRFPYAAQVGDHVVYFRQGHEVYLKAVESLFNVDAKMMPKSEVEMEEFAIVEDVKYLVGRYRLTQLKLARTDAEGRRTGFTWTVKHHDMENVADFIILRAFYEEGLAMGLDVGDEIEAAMEDQWWTGIVENMNKNETYPNARWQSIGVRWENGDDEGLSPWDVRKKANMRRSSQPVTEDEITTLGSVPYCDGDWPEGDDNGDTTRRRIKRAINLLSECETVKVFSSAVPLDEYPDYPSKVPYPMNLQTICDRIDNQYYRRLSSLLQDIRIIALSAEAYNLKDAPIVKNAKVLVEALVRFTNDPTVEDVVSFFDSCYDIPDAEMIEYKRRSRPAPNAEMLAMLREEEEGMEVEREGDSRLPGWIRDAVEVLEELMLQPCCRHFATKDEANEELTTIWETCEDLRTLCDRVRGGEMSTPKEIEEAVLALVQTARNVVDSRRNEVYKDSLTLQSQFNNKFKSIITKFESIQASVSAQLGMSFDRSRRRRARDVPIHSYNTRRSDQAALTAVAIAAAAAEYDEQQPMTSTRSGARHESGYYRAMANGASGYAASEETASSSSGGRRSSGRRSMRGGTMARVEEEHEDDEVVLPSRKSGRRRVKVESETDEHGEEEVGQGAAGMHEEASVEENVEGEEEEEEGEEEDHEDDDEDYEEKEGNSTQRSTRNGGRQGKRKKKWSEEEEEDESDNYASTSTSTSTRRSQRARKRRRLSSDEDEEMGYNSRGRRQESNRPTRATTRHTQMTYDEESDGEEERVTTSVSQRGRQRRVRTYE</sequence>
<accession>A0AAV5WE54</accession>
<feature type="compositionally biased region" description="Basic and acidic residues" evidence="3">
    <location>
        <begin position="88"/>
        <end position="101"/>
    </location>
</feature>
<dbReference type="GO" id="GO:0008360">
    <property type="term" value="P:regulation of cell shape"/>
    <property type="evidence" value="ECO:0007669"/>
    <property type="project" value="TreeGrafter"/>
</dbReference>
<dbReference type="PRINTS" id="PR00503">
    <property type="entry name" value="BROMODOMAIN"/>
</dbReference>
<dbReference type="Pfam" id="PF25313">
    <property type="entry name" value="BRWD_AD"/>
    <property type="match status" value="1"/>
</dbReference>
<protein>
    <recommendedName>
        <fullName evidence="4">Bromo domain-containing protein</fullName>
    </recommendedName>
</protein>
<dbReference type="SUPFAM" id="SSF47370">
    <property type="entry name" value="Bromodomain"/>
    <property type="match status" value="1"/>
</dbReference>
<comment type="caution">
    <text evidence="5">The sequence shown here is derived from an EMBL/GenBank/DDBJ whole genome shotgun (WGS) entry which is preliminary data.</text>
</comment>
<dbReference type="GO" id="GO:0006357">
    <property type="term" value="P:regulation of transcription by RNA polymerase II"/>
    <property type="evidence" value="ECO:0007669"/>
    <property type="project" value="TreeGrafter"/>
</dbReference>
<dbReference type="Gene3D" id="1.20.920.10">
    <property type="entry name" value="Bromodomain-like"/>
    <property type="match status" value="1"/>
</dbReference>
<dbReference type="InterPro" id="IPR036427">
    <property type="entry name" value="Bromodomain-like_sf"/>
</dbReference>
<gene>
    <name evidence="5" type="ORF">PFISCL1PPCAC_20212</name>
</gene>
<feature type="domain" description="Bromo" evidence="4">
    <location>
        <begin position="378"/>
        <end position="448"/>
    </location>
</feature>
<keyword evidence="1 2" id="KW-0103">Bromodomain</keyword>
<feature type="region of interest" description="Disordered" evidence="3">
    <location>
        <begin position="1"/>
        <end position="144"/>
    </location>
</feature>
<dbReference type="GO" id="GO:0007010">
    <property type="term" value="P:cytoskeleton organization"/>
    <property type="evidence" value="ECO:0007669"/>
    <property type="project" value="TreeGrafter"/>
</dbReference>
<feature type="compositionally biased region" description="Low complexity" evidence="3">
    <location>
        <begin position="709"/>
        <end position="723"/>
    </location>
</feature>
<feature type="compositionally biased region" description="Acidic residues" evidence="3">
    <location>
        <begin position="765"/>
        <end position="774"/>
    </location>
</feature>
<dbReference type="GO" id="GO:0005634">
    <property type="term" value="C:nucleus"/>
    <property type="evidence" value="ECO:0007669"/>
    <property type="project" value="TreeGrafter"/>
</dbReference>
<dbReference type="SMART" id="SM00297">
    <property type="entry name" value="BROMO"/>
    <property type="match status" value="1"/>
</dbReference>
<dbReference type="PANTHER" id="PTHR16266">
    <property type="entry name" value="WD REPEAT DOMAIN 9"/>
    <property type="match status" value="1"/>
</dbReference>
<evidence type="ECO:0000259" key="4">
    <source>
        <dbReference type="PROSITE" id="PS50014"/>
    </source>
</evidence>
<dbReference type="InterPro" id="IPR001487">
    <property type="entry name" value="Bromodomain"/>
</dbReference>
<dbReference type="Pfam" id="PF00439">
    <property type="entry name" value="Bromodomain"/>
    <property type="match status" value="1"/>
</dbReference>
<keyword evidence="6" id="KW-1185">Reference proteome</keyword>